<dbReference type="EMBL" id="KQ046809">
    <property type="protein sequence ID" value="KKF09097.1"/>
    <property type="molecule type" value="Genomic_DNA"/>
</dbReference>
<dbReference type="AlphaFoldDB" id="A0A0F8AB07"/>
<organism evidence="1">
    <name type="scientific">Larimichthys crocea</name>
    <name type="common">Large yellow croaker</name>
    <name type="synonym">Pseudosciaena crocea</name>
    <dbReference type="NCBI Taxonomy" id="215358"/>
    <lineage>
        <taxon>Eukaryota</taxon>
        <taxon>Metazoa</taxon>
        <taxon>Chordata</taxon>
        <taxon>Craniata</taxon>
        <taxon>Vertebrata</taxon>
        <taxon>Euteleostomi</taxon>
        <taxon>Actinopterygii</taxon>
        <taxon>Neopterygii</taxon>
        <taxon>Teleostei</taxon>
        <taxon>Neoteleostei</taxon>
        <taxon>Acanthomorphata</taxon>
        <taxon>Eupercaria</taxon>
        <taxon>Sciaenidae</taxon>
        <taxon>Larimichthys</taxon>
    </lineage>
</organism>
<gene>
    <name evidence="1" type="ORF">EH28_07183</name>
</gene>
<accession>A0A0F8AB07</accession>
<proteinExistence type="predicted"/>
<name>A0A0F8AB07_LARCR</name>
<protein>
    <submittedName>
        <fullName evidence="1">Retrovirus-related Pol polyprotein LINE-1</fullName>
    </submittedName>
</protein>
<sequence length="226" mass="25570">MLLRPLSKTFQTTHTQWKLSYFLLNNSRFKTINQEEIVNFFQANDTPDVTRSTLWEACKAYLRGQAISFASRQKKAAVERTVWVSEQLVSVNTKYAAAPTPSLYEQCLKLQAEFDLLSTSKVETKLLKTKQRYFEMGDKPGKLLAHQARTAALSRPIPRIRSPSGSVVTDPKLINDAFFNFCSDLYTSEYSPKIWKNHSPVEELSYPKVDGNLADKLAAPIAAAEV</sequence>
<evidence type="ECO:0000313" key="1">
    <source>
        <dbReference type="EMBL" id="KKF09097.1"/>
    </source>
</evidence>
<reference evidence="1" key="1">
    <citation type="journal article" date="2015" name="PLoS Genet.">
        <title>Genome Sequencing of the Perciform Fish Larimichthys crocea Provides Insights into Molecular and Genetic Mechanisms of Stress Adaptation.</title>
        <authorList>
            <person name="Ao J."/>
            <person name="Mu Y."/>
            <person name="Xiang L.X."/>
            <person name="Fan D."/>
            <person name="Feng M."/>
            <person name="Zhang S."/>
            <person name="Shi Q."/>
            <person name="Zhu L.Y."/>
            <person name="Li T."/>
            <person name="Ding Y."/>
            <person name="Nie L."/>
            <person name="Li Q."/>
            <person name="Dong W.R."/>
            <person name="Jiang L."/>
            <person name="Sun B."/>
            <person name="Zhang X."/>
            <person name="Li M."/>
            <person name="Zhang H.Q."/>
            <person name="Xie S."/>
            <person name="Zhu Y."/>
            <person name="Jiang X."/>
            <person name="Wang X."/>
            <person name="Mu P."/>
            <person name="Chen W."/>
            <person name="Yue Z."/>
            <person name="Wang Z."/>
            <person name="Wang J."/>
            <person name="Shao J.Z."/>
            <person name="Chen X."/>
        </authorList>
    </citation>
    <scope>NUCLEOTIDE SEQUENCE [LARGE SCALE GENOMIC DNA]</scope>
    <source>
        <strain evidence="1">SSNF</strain>
        <tissue evidence="1">Blood</tissue>
    </source>
</reference>